<accession>A0A537KLS0</accession>
<protein>
    <submittedName>
        <fullName evidence="3">ATPase</fullName>
    </submittedName>
</protein>
<comment type="caution">
    <text evidence="3">The sequence shown here is derived from an EMBL/GenBank/DDBJ whole genome shotgun (WGS) entry which is preliminary data.</text>
</comment>
<dbReference type="InterPro" id="IPR041538">
    <property type="entry name" value="RavA-like_AAA_lid"/>
</dbReference>
<dbReference type="SUPFAM" id="SSF52540">
    <property type="entry name" value="P-loop containing nucleoside triphosphate hydrolases"/>
    <property type="match status" value="1"/>
</dbReference>
<dbReference type="Pfam" id="PF20030">
    <property type="entry name" value="bpMoxR"/>
    <property type="match status" value="1"/>
</dbReference>
<proteinExistence type="predicted"/>
<sequence>MVLADRFQSLRAEMESRLFERREEIEGLILALLSRQHILLVGPKGAAKSMMIRMLANSIQGARYFERLLTRFTLPDELFGPVSISALKQDRFSRITRGYLPEAHLAFLDELWKANSSILNSLLAIINERLFYNDGEVIQCPLETMMGASAELPQEEALSALYDRFLLRYRVEYIAEDGHLLEMMADNRPPVLTSRITLDEIHAARDAVAAVEFDRPLLESIAKIRRQLEAEGLTLSDRRYKESLSIVRAKAWLQGRAYAVEDDLAVLANVLWDDPASEPMVRGLVLDVSNPHDKRAREIMDALQVALTNLQGLDDPRDRTMAAVEFLSKLRTAKAELQGFRERLRRREADETQLVFFLGETDRYEVLVKHEYLETG</sequence>
<dbReference type="PANTHER" id="PTHR32204:SF0">
    <property type="entry name" value="ATPASE RAVA"/>
    <property type="match status" value="1"/>
</dbReference>
<dbReference type="Pfam" id="PF17868">
    <property type="entry name" value="AAA_lid_8"/>
    <property type="match status" value="1"/>
</dbReference>
<dbReference type="InterPro" id="IPR027417">
    <property type="entry name" value="P-loop_NTPase"/>
</dbReference>
<evidence type="ECO:0000313" key="4">
    <source>
        <dbReference type="Proteomes" id="UP000319353"/>
    </source>
</evidence>
<dbReference type="AlphaFoldDB" id="A0A537KLS0"/>
<dbReference type="EMBL" id="VBAL01000255">
    <property type="protein sequence ID" value="TMI96436.1"/>
    <property type="molecule type" value="Genomic_DNA"/>
</dbReference>
<dbReference type="InterPro" id="IPR045427">
    <property type="entry name" value="MoxR"/>
</dbReference>
<evidence type="ECO:0000313" key="3">
    <source>
        <dbReference type="EMBL" id="TMI96436.1"/>
    </source>
</evidence>
<organism evidence="3 4">
    <name type="scientific">Candidatus Segetimicrobium genomatis</name>
    <dbReference type="NCBI Taxonomy" id="2569760"/>
    <lineage>
        <taxon>Bacteria</taxon>
        <taxon>Bacillati</taxon>
        <taxon>Candidatus Sysuimicrobiota</taxon>
        <taxon>Candidatus Sysuimicrobiia</taxon>
        <taxon>Candidatus Sysuimicrobiales</taxon>
        <taxon>Candidatus Segetimicrobiaceae</taxon>
        <taxon>Candidatus Segetimicrobium</taxon>
    </lineage>
</organism>
<dbReference type="Gene3D" id="3.40.50.300">
    <property type="entry name" value="P-loop containing nucleotide triphosphate hydrolases"/>
    <property type="match status" value="1"/>
</dbReference>
<evidence type="ECO:0000259" key="2">
    <source>
        <dbReference type="Pfam" id="PF20030"/>
    </source>
</evidence>
<dbReference type="Proteomes" id="UP000319353">
    <property type="component" value="Unassembled WGS sequence"/>
</dbReference>
<feature type="domain" description="MoxR" evidence="2">
    <location>
        <begin position="8"/>
        <end position="183"/>
    </location>
</feature>
<name>A0A537KLS0_9BACT</name>
<dbReference type="PANTHER" id="PTHR32204">
    <property type="entry name" value="ATPASE RAVA"/>
    <property type="match status" value="1"/>
</dbReference>
<feature type="domain" description="ATPase RavA-like AAA lid" evidence="1">
    <location>
        <begin position="217"/>
        <end position="283"/>
    </location>
</feature>
<reference evidence="3 4" key="1">
    <citation type="journal article" date="2019" name="Nat. Microbiol.">
        <title>Mediterranean grassland soil C-N compound turnover is dependent on rainfall and depth, and is mediated by genomically divergent microorganisms.</title>
        <authorList>
            <person name="Diamond S."/>
            <person name="Andeer P.F."/>
            <person name="Li Z."/>
            <person name="Crits-Christoph A."/>
            <person name="Burstein D."/>
            <person name="Anantharaman K."/>
            <person name="Lane K.R."/>
            <person name="Thomas B.C."/>
            <person name="Pan C."/>
            <person name="Northen T.R."/>
            <person name="Banfield J.F."/>
        </authorList>
    </citation>
    <scope>NUCLEOTIDE SEQUENCE [LARGE SCALE GENOMIC DNA]</scope>
    <source>
        <strain evidence="3">NP_4</strain>
    </source>
</reference>
<gene>
    <name evidence="3" type="ORF">E6H01_13860</name>
</gene>
<evidence type="ECO:0000259" key="1">
    <source>
        <dbReference type="Pfam" id="PF17868"/>
    </source>
</evidence>
<dbReference type="InterPro" id="IPR050513">
    <property type="entry name" value="RavA_ATPases"/>
</dbReference>